<dbReference type="OrthoDB" id="6372431at2759"/>
<evidence type="ECO:0008006" key="6">
    <source>
        <dbReference type="Google" id="ProtNLM"/>
    </source>
</evidence>
<evidence type="ECO:0000256" key="2">
    <source>
        <dbReference type="ARBA" id="ARBA00022801"/>
    </source>
</evidence>
<dbReference type="PANTHER" id="PTHR11782:SF82">
    <property type="entry name" value="APYRASE 3-RELATED"/>
    <property type="match status" value="1"/>
</dbReference>
<dbReference type="GO" id="GO:0009134">
    <property type="term" value="P:nucleoside diphosphate catabolic process"/>
    <property type="evidence" value="ECO:0007669"/>
    <property type="project" value="TreeGrafter"/>
</dbReference>
<dbReference type="PANTHER" id="PTHR11782">
    <property type="entry name" value="ADENOSINE/GUANOSINE DIPHOSPHATASE"/>
    <property type="match status" value="1"/>
</dbReference>
<feature type="signal peptide" evidence="3">
    <location>
        <begin position="1"/>
        <end position="25"/>
    </location>
</feature>
<keyword evidence="2" id="KW-0378">Hydrolase</keyword>
<evidence type="ECO:0000313" key="4">
    <source>
        <dbReference type="EMBL" id="KAJ1692946.1"/>
    </source>
</evidence>
<reference evidence="4" key="1">
    <citation type="journal article" date="2022" name="Cell">
        <title>Repeat-based holocentromeres influence genome architecture and karyotype evolution.</title>
        <authorList>
            <person name="Hofstatter P.G."/>
            <person name="Thangavel G."/>
            <person name="Lux T."/>
            <person name="Neumann P."/>
            <person name="Vondrak T."/>
            <person name="Novak P."/>
            <person name="Zhang M."/>
            <person name="Costa L."/>
            <person name="Castellani M."/>
            <person name="Scott A."/>
            <person name="Toegelov H."/>
            <person name="Fuchs J."/>
            <person name="Mata-Sucre Y."/>
            <person name="Dias Y."/>
            <person name="Vanzela A.L.L."/>
            <person name="Huettel B."/>
            <person name="Almeida C.C.S."/>
            <person name="Simkova H."/>
            <person name="Souza G."/>
            <person name="Pedrosa-Harand A."/>
            <person name="Macas J."/>
            <person name="Mayer K.F.X."/>
            <person name="Houben A."/>
            <person name="Marques A."/>
        </authorList>
    </citation>
    <scope>NUCLEOTIDE SEQUENCE</scope>
    <source>
        <strain evidence="4">RhyBre1mFocal</strain>
    </source>
</reference>
<dbReference type="EMBL" id="JAMQYH010000003">
    <property type="protein sequence ID" value="KAJ1692946.1"/>
    <property type="molecule type" value="Genomic_DNA"/>
</dbReference>
<keyword evidence="5" id="KW-1185">Reference proteome</keyword>
<dbReference type="GO" id="GO:0016020">
    <property type="term" value="C:membrane"/>
    <property type="evidence" value="ECO:0007669"/>
    <property type="project" value="TreeGrafter"/>
</dbReference>
<evidence type="ECO:0000256" key="1">
    <source>
        <dbReference type="ARBA" id="ARBA00009283"/>
    </source>
</evidence>
<accession>A0A9Q0CFG4</accession>
<dbReference type="Pfam" id="PF01150">
    <property type="entry name" value="GDA1_CD39"/>
    <property type="match status" value="1"/>
</dbReference>
<dbReference type="GO" id="GO:0017110">
    <property type="term" value="F:nucleoside diphosphate phosphatase activity"/>
    <property type="evidence" value="ECO:0007669"/>
    <property type="project" value="TreeGrafter"/>
</dbReference>
<evidence type="ECO:0000256" key="3">
    <source>
        <dbReference type="SAM" id="SignalP"/>
    </source>
</evidence>
<dbReference type="Gene3D" id="3.30.420.150">
    <property type="entry name" value="Exopolyphosphatase. Domain 2"/>
    <property type="match status" value="1"/>
</dbReference>
<dbReference type="Proteomes" id="UP001151287">
    <property type="component" value="Unassembled WGS sequence"/>
</dbReference>
<gene>
    <name evidence="4" type="ORF">LUZ63_009644</name>
</gene>
<dbReference type="AlphaFoldDB" id="A0A9Q0CFG4"/>
<proteinExistence type="inferred from homology"/>
<comment type="caution">
    <text evidence="4">The sequence shown here is derived from an EMBL/GenBank/DDBJ whole genome shotgun (WGS) entry which is preliminary data.</text>
</comment>
<evidence type="ECO:0000313" key="5">
    <source>
        <dbReference type="Proteomes" id="UP001151287"/>
    </source>
</evidence>
<dbReference type="InterPro" id="IPR000407">
    <property type="entry name" value="GDA1_CD39_NTPase"/>
</dbReference>
<name>A0A9Q0CFG4_9POAL</name>
<dbReference type="Gene3D" id="3.30.420.40">
    <property type="match status" value="1"/>
</dbReference>
<comment type="similarity">
    <text evidence="1">Belongs to the GDA1/CD39 NTPase family.</text>
</comment>
<feature type="chain" id="PRO_5040189491" description="Apyrase" evidence="3">
    <location>
        <begin position="26"/>
        <end position="467"/>
    </location>
</feature>
<sequence>MAKSGITSISLLSLYAPLFLQFCASDAGLLSRILASGGQEISGDNGRYVIVFDAGKFSTTVHVFKFDENANLLKINGSLEVSHDVQEALSAYADNRTAIVSFLGPLLEKALNAVPANLQPETPVLFGAVDELFLLGEKKYEKILKVIRDLLIESPLLYKPEWVTILPAAKQGVYLWETINYLMGNVGHDYSKTVAVLNQDVATVQMAYAVSSEAAANVPKFPRGEEYITAHHIRSNNYYLYSHGYFPYGAYAVRTEILKYTNDSYNYCMTGGYNEQMNYYGEIYNVRASPSGSNYEKCRANVLQALNLKATCYIKNCTFDGAWNGGGGAGVEKIYLTSGFHNTGADVGITNRDIPSTELKLLEYEEVAKVACGAKSLEEAHNLFPIVPAFDLPYLCMDLVYVYSVLVDGFGIDPTKVVTALNTVQYRGSSLTVQWALGAALELVSSEHTKIRDIPYVSSSHTLNQVA</sequence>
<keyword evidence="3" id="KW-0732">Signal</keyword>
<protein>
    <recommendedName>
        <fullName evidence="6">Apyrase</fullName>
    </recommendedName>
</protein>
<organism evidence="4 5">
    <name type="scientific">Rhynchospora breviuscula</name>
    <dbReference type="NCBI Taxonomy" id="2022672"/>
    <lineage>
        <taxon>Eukaryota</taxon>
        <taxon>Viridiplantae</taxon>
        <taxon>Streptophyta</taxon>
        <taxon>Embryophyta</taxon>
        <taxon>Tracheophyta</taxon>
        <taxon>Spermatophyta</taxon>
        <taxon>Magnoliopsida</taxon>
        <taxon>Liliopsida</taxon>
        <taxon>Poales</taxon>
        <taxon>Cyperaceae</taxon>
        <taxon>Cyperoideae</taxon>
        <taxon>Rhynchosporeae</taxon>
        <taxon>Rhynchospora</taxon>
    </lineage>
</organism>